<dbReference type="PANTHER" id="PTHR30332:SF17">
    <property type="entry name" value="TYPE IV PILIATION SYSTEM PROTEIN DR_0774-RELATED"/>
    <property type="match status" value="1"/>
</dbReference>
<proteinExistence type="inferred from homology"/>
<dbReference type="PROSITE" id="PS50914">
    <property type="entry name" value="BON"/>
    <property type="match status" value="1"/>
</dbReference>
<dbReference type="InterPro" id="IPR050810">
    <property type="entry name" value="Bact_Secretion_Sys_Channel"/>
</dbReference>
<dbReference type="EMBL" id="JAAOLE020000001">
    <property type="protein sequence ID" value="NVI44571.1"/>
    <property type="molecule type" value="Genomic_DNA"/>
</dbReference>
<gene>
    <name evidence="3" type="ORF">HAP48_016775</name>
</gene>
<dbReference type="GO" id="GO:0015627">
    <property type="term" value="C:type II protein secretion system complex"/>
    <property type="evidence" value="ECO:0007669"/>
    <property type="project" value="TreeGrafter"/>
</dbReference>
<dbReference type="RefSeq" id="WP_166215391.1">
    <property type="nucleotide sequence ID" value="NZ_CP088285.1"/>
</dbReference>
<dbReference type="Pfam" id="PF04972">
    <property type="entry name" value="BON"/>
    <property type="match status" value="1"/>
</dbReference>
<comment type="caution">
    <text evidence="3">The sequence shown here is derived from an EMBL/GenBank/DDBJ whole genome shotgun (WGS) entry which is preliminary data.</text>
</comment>
<dbReference type="Pfam" id="PF13629">
    <property type="entry name" value="T2SS-T3SS_pil_N"/>
    <property type="match status" value="1"/>
</dbReference>
<dbReference type="PANTHER" id="PTHR30332">
    <property type="entry name" value="PROBABLE GENERAL SECRETION PATHWAY PROTEIN D"/>
    <property type="match status" value="1"/>
</dbReference>
<dbReference type="GO" id="GO:0009306">
    <property type="term" value="P:protein secretion"/>
    <property type="evidence" value="ECO:0007669"/>
    <property type="project" value="InterPro"/>
</dbReference>
<sequence>MSGGRVWGSAERGCFAFSLVALGAALAFFPSADRAKAAERRGSSSSGVFVSEMNDVQRVKVTLNKSRTFRVDTAFSTIVAGSPDVVDVKSLSDHLIYVQGKKTGTTNVILFDSSMKQIGILDVEVTLDIGNLQQNIQAGTGTRGIRVSASEGQVVLSGMAADAVAAEKAMTIAKGSVPDGGIVVNAMSVAAPQQVMLEVRFLEVARTAGRDLGVNLFAANANGTNVANTGLGGIASPGVGRAPIGGINTATNPVLGAGGSPVGSAPTGSLPLLGTAQTLIGAAGGVAPAPFGSLLTSILRTSNGSSVDLLITALETKGLARRLAEPNLTTLSGDAARFLAGGEFPVPIPSNTTAGFPTVTIEYKKFGVELAFVPTVLSRGVINLRVEPSVSELDFANAITIQGTSVPSLTRRDARTTVELRDGQSFAIAGLLQTRNRQDVSQLPWIGSVPVIGTLFSSKSYQQEETDLVIIVTPRLVAPAAPGQQLASPLDSRLPANDVDFFLNGQMEVRKRYDDYVNSGGEVKGPYGHIIAPDAVVRAPPPAVGANQPVVKTLN</sequence>
<dbReference type="Pfam" id="PF00263">
    <property type="entry name" value="Secretin"/>
    <property type="match status" value="1"/>
</dbReference>
<dbReference type="InterPro" id="IPR001775">
    <property type="entry name" value="GspD/PilQ"/>
</dbReference>
<evidence type="ECO:0000313" key="3">
    <source>
        <dbReference type="EMBL" id="NVI44571.1"/>
    </source>
</evidence>
<feature type="domain" description="BON" evidence="2">
    <location>
        <begin position="121"/>
        <end position="191"/>
    </location>
</feature>
<dbReference type="InterPro" id="IPR007055">
    <property type="entry name" value="BON_dom"/>
</dbReference>
<protein>
    <submittedName>
        <fullName evidence="3">Type II and III secretion system protein family protein</fullName>
    </submittedName>
</protein>
<name>A0A973VZ92_9BRAD</name>
<dbReference type="InterPro" id="IPR004846">
    <property type="entry name" value="T2SS/T3SS_dom"/>
</dbReference>
<dbReference type="PRINTS" id="PR00811">
    <property type="entry name" value="BCTERIALGSPD"/>
</dbReference>
<reference evidence="3" key="1">
    <citation type="submission" date="2020-06" db="EMBL/GenBank/DDBJ databases">
        <title>Whole Genome Sequence of Bradyrhizobium sp. Strain 1S1.</title>
        <authorList>
            <person name="Bromfield E.S.P."/>
            <person name="Cloutier S."/>
        </authorList>
    </citation>
    <scope>NUCLEOTIDE SEQUENCE [LARGE SCALE GENOMIC DNA]</scope>
    <source>
        <strain evidence="3">1S1</strain>
    </source>
</reference>
<evidence type="ECO:0000259" key="2">
    <source>
        <dbReference type="PROSITE" id="PS50914"/>
    </source>
</evidence>
<dbReference type="AlphaFoldDB" id="A0A973VZ92"/>
<comment type="similarity">
    <text evidence="1">Belongs to the bacterial secretin family.</text>
</comment>
<evidence type="ECO:0000256" key="1">
    <source>
        <dbReference type="RuleBase" id="RU004003"/>
    </source>
</evidence>
<dbReference type="PRINTS" id="PR01032">
    <property type="entry name" value="PHAGEIV"/>
</dbReference>
<dbReference type="InterPro" id="IPR032789">
    <property type="entry name" value="T2SS-T3SS_pil_N"/>
</dbReference>
<organism evidence="3">
    <name type="scientific">Bradyrhizobium septentrionale</name>
    <dbReference type="NCBI Taxonomy" id="1404411"/>
    <lineage>
        <taxon>Bacteria</taxon>
        <taxon>Pseudomonadati</taxon>
        <taxon>Pseudomonadota</taxon>
        <taxon>Alphaproteobacteria</taxon>
        <taxon>Hyphomicrobiales</taxon>
        <taxon>Nitrobacteraceae</taxon>
        <taxon>Bradyrhizobium</taxon>
    </lineage>
</organism>
<accession>A0A973VZ92</accession>